<name>A0AAE8BLU3_9CAUD</name>
<evidence type="ECO:0000313" key="1">
    <source>
        <dbReference type="EMBL" id="QYW04721.1"/>
    </source>
</evidence>
<evidence type="ECO:0000313" key="2">
    <source>
        <dbReference type="Proteomes" id="UP000827609"/>
    </source>
</evidence>
<reference evidence="1" key="1">
    <citation type="submission" date="2021-06" db="EMBL/GenBank/DDBJ databases">
        <title>Complete genome sequence of Erwinia phage pEa_SNUABM_7.</title>
        <authorList>
            <person name="Kim S.G."/>
            <person name="Park S.C."/>
        </authorList>
    </citation>
    <scope>NUCLEOTIDE SEQUENCE</scope>
</reference>
<dbReference type="Proteomes" id="UP000827609">
    <property type="component" value="Segment"/>
</dbReference>
<accession>A0AAE8BLU3</accession>
<sequence length="56" mass="6338">MTNVNTNEIETPWYEADDEQLTAEHIAIIQQKANADAIARGKPLPDADDPSWIRLF</sequence>
<gene>
    <name evidence="1" type="ORF">pEaSNUABM7_00053</name>
</gene>
<proteinExistence type="predicted"/>
<organism evidence="1 2">
    <name type="scientific">Erwinia phage pEa_SNUABM_7</name>
    <dbReference type="NCBI Taxonomy" id="2866695"/>
    <lineage>
        <taxon>Viruses</taxon>
        <taxon>Duplodnaviria</taxon>
        <taxon>Heunggongvirae</taxon>
        <taxon>Uroviricota</taxon>
        <taxon>Caudoviricetes</taxon>
        <taxon>Snuvirus</taxon>
        <taxon>Snuvirus SNUABM7</taxon>
    </lineage>
</organism>
<protein>
    <submittedName>
        <fullName evidence="1">Uncharacterized protein</fullName>
    </submittedName>
</protein>
<keyword evidence="2" id="KW-1185">Reference proteome</keyword>
<dbReference type="EMBL" id="MZ475896">
    <property type="protein sequence ID" value="QYW04721.1"/>
    <property type="molecule type" value="Genomic_DNA"/>
</dbReference>